<feature type="chain" id="PRO_5042012872" description="Ig-like domain-containing protein" evidence="2">
    <location>
        <begin position="19"/>
        <end position="583"/>
    </location>
</feature>
<name>A0AAD6AUI3_9TELE</name>
<feature type="compositionally biased region" description="Basic and acidic residues" evidence="1">
    <location>
        <begin position="464"/>
        <end position="525"/>
    </location>
</feature>
<dbReference type="PANTHER" id="PTHR15923">
    <property type="entry name" value="TRANSMEMBRANE AND IMMUNOGLOBULIN DOMAIN-CONTAINING PROTEIN"/>
    <property type="match status" value="1"/>
</dbReference>
<dbReference type="AlphaFoldDB" id="A0AAD6AUI3"/>
<dbReference type="InterPro" id="IPR003599">
    <property type="entry name" value="Ig_sub"/>
</dbReference>
<feature type="compositionally biased region" description="Gly residues" evidence="1">
    <location>
        <begin position="449"/>
        <end position="458"/>
    </location>
</feature>
<evidence type="ECO:0000313" key="5">
    <source>
        <dbReference type="Proteomes" id="UP001219934"/>
    </source>
</evidence>
<feature type="compositionally biased region" description="Basic and acidic residues" evidence="1">
    <location>
        <begin position="384"/>
        <end position="421"/>
    </location>
</feature>
<dbReference type="InterPro" id="IPR051874">
    <property type="entry name" value="Ig-like_domain-LISCH7"/>
</dbReference>
<sequence length="583" mass="64211">MFWTLIIAALVATESTMAISVQCPTKRYIVILFQDVTLNCNYQTTASQSPVVTWKYKSYCRDPIQAAFSPSSAESILSQNNPNYDPNIECADSQRTVRIVASKQNAAVTLGSDYQGRKISVQNNADLNIAQTAWGDSGVYVCSVVSAQDLSGNGEDYTELIVLERKSNTTDLLPGIDLLVMEDWLLVVLVVLVYEAGKAVKKGGIPMSQYAPTLYAPSMYAQPGYGQPGYGQPGMPILPLPNGAGYPPPHNGYGREYDAASSVGQGSQVPLLHGQDGGGDNTRSGYRIQVDPDGNATRAIYYMEKELANMDPSRPGNYNRMDNMTEVSSLHDGLDPRGYGGRPQPAPLATVYDRDEAMSTISSVSQQGQRRDNYPRQGGGYMGDRVRARSMDNLDDIGRRNGRDDPPPRRPDEIRGRRGSDDGWSSSARSGNDDRRRRDYSPEDRGRGEGGGGYGGLPGRRSRSRDDLMALERDRRPEGNARGRRDDYDDNFLREAMERKKMGEQQRARSREHLDSESDRSDRGRVPRGPPPLPQVPASGHHGRRDDYPPPAPPPYSDDESMSSSKKSNLRKNGAVSRESLVV</sequence>
<gene>
    <name evidence="4" type="ORF">JOQ06_025434</name>
</gene>
<dbReference type="Gene3D" id="2.60.40.10">
    <property type="entry name" value="Immunoglobulins"/>
    <property type="match status" value="1"/>
</dbReference>
<proteinExistence type="predicted"/>
<evidence type="ECO:0000256" key="2">
    <source>
        <dbReference type="SAM" id="SignalP"/>
    </source>
</evidence>
<feature type="compositionally biased region" description="Polar residues" evidence="1">
    <location>
        <begin position="359"/>
        <end position="368"/>
    </location>
</feature>
<feature type="compositionally biased region" description="Basic and acidic residues" evidence="1">
    <location>
        <begin position="431"/>
        <end position="448"/>
    </location>
</feature>
<dbReference type="GO" id="GO:1904274">
    <property type="term" value="P:tricellular tight junction assembly"/>
    <property type="evidence" value="ECO:0007669"/>
    <property type="project" value="TreeGrafter"/>
</dbReference>
<evidence type="ECO:0000256" key="1">
    <source>
        <dbReference type="SAM" id="MobiDB-lite"/>
    </source>
</evidence>
<dbReference type="InterPro" id="IPR036179">
    <property type="entry name" value="Ig-like_dom_sf"/>
</dbReference>
<feature type="domain" description="Ig-like" evidence="3">
    <location>
        <begin position="34"/>
        <end position="158"/>
    </location>
</feature>
<feature type="signal peptide" evidence="2">
    <location>
        <begin position="1"/>
        <end position="18"/>
    </location>
</feature>
<dbReference type="InterPro" id="IPR007110">
    <property type="entry name" value="Ig-like_dom"/>
</dbReference>
<evidence type="ECO:0000259" key="3">
    <source>
        <dbReference type="PROSITE" id="PS50835"/>
    </source>
</evidence>
<keyword evidence="5" id="KW-1185">Reference proteome</keyword>
<dbReference type="GO" id="GO:0061689">
    <property type="term" value="C:tricellular tight junction"/>
    <property type="evidence" value="ECO:0007669"/>
    <property type="project" value="TreeGrafter"/>
</dbReference>
<dbReference type="PANTHER" id="PTHR15923:SF1">
    <property type="entry name" value="LIPOLYSIS-STIMULATED LIPOPROTEIN RECEPTOR"/>
    <property type="match status" value="1"/>
</dbReference>
<organism evidence="4 5">
    <name type="scientific">Pogonophryne albipinna</name>
    <dbReference type="NCBI Taxonomy" id="1090488"/>
    <lineage>
        <taxon>Eukaryota</taxon>
        <taxon>Metazoa</taxon>
        <taxon>Chordata</taxon>
        <taxon>Craniata</taxon>
        <taxon>Vertebrata</taxon>
        <taxon>Euteleostomi</taxon>
        <taxon>Actinopterygii</taxon>
        <taxon>Neopterygii</taxon>
        <taxon>Teleostei</taxon>
        <taxon>Neoteleostei</taxon>
        <taxon>Acanthomorphata</taxon>
        <taxon>Eupercaria</taxon>
        <taxon>Perciformes</taxon>
        <taxon>Notothenioidei</taxon>
        <taxon>Pogonophryne</taxon>
    </lineage>
</organism>
<comment type="caution">
    <text evidence="4">The sequence shown here is derived from an EMBL/GenBank/DDBJ whole genome shotgun (WGS) entry which is preliminary data.</text>
</comment>
<dbReference type="Proteomes" id="UP001219934">
    <property type="component" value="Unassembled WGS sequence"/>
</dbReference>
<dbReference type="InterPro" id="IPR013783">
    <property type="entry name" value="Ig-like_fold"/>
</dbReference>
<protein>
    <recommendedName>
        <fullName evidence="3">Ig-like domain-containing protein</fullName>
    </recommendedName>
</protein>
<dbReference type="SMART" id="SM00409">
    <property type="entry name" value="IG"/>
    <property type="match status" value="1"/>
</dbReference>
<evidence type="ECO:0000313" key="4">
    <source>
        <dbReference type="EMBL" id="KAJ4931135.1"/>
    </source>
</evidence>
<dbReference type="SUPFAM" id="SSF48726">
    <property type="entry name" value="Immunoglobulin"/>
    <property type="match status" value="1"/>
</dbReference>
<dbReference type="GO" id="GO:0060856">
    <property type="term" value="P:establishment of blood-brain barrier"/>
    <property type="evidence" value="ECO:0007669"/>
    <property type="project" value="TreeGrafter"/>
</dbReference>
<dbReference type="GO" id="GO:0005886">
    <property type="term" value="C:plasma membrane"/>
    <property type="evidence" value="ECO:0007669"/>
    <property type="project" value="TreeGrafter"/>
</dbReference>
<feature type="region of interest" description="Disordered" evidence="1">
    <location>
        <begin position="359"/>
        <end position="583"/>
    </location>
</feature>
<accession>A0AAD6AUI3</accession>
<dbReference type="PROSITE" id="PS50835">
    <property type="entry name" value="IG_LIKE"/>
    <property type="match status" value="1"/>
</dbReference>
<dbReference type="EMBL" id="JAPTMU010000015">
    <property type="protein sequence ID" value="KAJ4931135.1"/>
    <property type="molecule type" value="Genomic_DNA"/>
</dbReference>
<reference evidence="4" key="1">
    <citation type="submission" date="2022-11" db="EMBL/GenBank/DDBJ databases">
        <title>Chromosome-level genome of Pogonophryne albipinna.</title>
        <authorList>
            <person name="Jo E."/>
        </authorList>
    </citation>
    <scope>NUCLEOTIDE SEQUENCE</scope>
    <source>
        <strain evidence="4">SGF0006</strain>
        <tissue evidence="4">Muscle</tissue>
    </source>
</reference>
<keyword evidence="2" id="KW-0732">Signal</keyword>